<dbReference type="AlphaFoldDB" id="A0AA97GW74"/>
<sequence length="56" mass="6176">MATPKRIRWISPAEYAEIYGLHIKTVRRRLKAGAIPGAMQPEPGHAVRIPIADEAA</sequence>
<organism evidence="1">
    <name type="scientific">Gordonia sp. MP11Mi</name>
    <dbReference type="NCBI Taxonomy" id="3022769"/>
    <lineage>
        <taxon>Bacteria</taxon>
        <taxon>Bacillati</taxon>
        <taxon>Actinomycetota</taxon>
        <taxon>Actinomycetes</taxon>
        <taxon>Mycobacteriales</taxon>
        <taxon>Gordoniaceae</taxon>
        <taxon>Gordonia</taxon>
    </lineage>
</organism>
<gene>
    <name evidence="1" type="ORF">MP11Mi_14890</name>
</gene>
<evidence type="ECO:0000313" key="1">
    <source>
        <dbReference type="EMBL" id="WOC12403.1"/>
    </source>
</evidence>
<dbReference type="EMBL" id="CP128986">
    <property type="protein sequence ID" value="WOC12403.1"/>
    <property type="molecule type" value="Genomic_DNA"/>
</dbReference>
<proteinExistence type="predicted"/>
<name>A0AA97GW74_9ACTN</name>
<protein>
    <recommendedName>
        <fullName evidence="2">Helix-turn-helix domain-containing protein</fullName>
    </recommendedName>
</protein>
<dbReference type="RefSeq" id="WP_268897877.1">
    <property type="nucleotide sequence ID" value="NZ_CP128986.1"/>
</dbReference>
<accession>A0AA97GW74</accession>
<reference evidence="1" key="1">
    <citation type="submission" date="2023-06" db="EMBL/GenBank/DDBJ databases">
        <title>Gordonia sp. nov. and Pseudochrobactrum sp. nov., two species isolated from the burying beetle Nicrophorus vespilloides.</title>
        <authorList>
            <person name="Poehlein A."/>
            <person name="Guzman J."/>
            <person name="Daniel R."/>
            <person name="Vilcinskas A."/>
        </authorList>
    </citation>
    <scope>NUCLEOTIDE SEQUENCE</scope>
    <source>
        <strain evidence="1">MP11Mi</strain>
    </source>
</reference>
<evidence type="ECO:0008006" key="2">
    <source>
        <dbReference type="Google" id="ProtNLM"/>
    </source>
</evidence>